<feature type="domain" description="SPX" evidence="9">
    <location>
        <begin position="1"/>
        <end position="492"/>
    </location>
</feature>
<evidence type="ECO:0008006" key="12">
    <source>
        <dbReference type="Google" id="ProtNLM"/>
    </source>
</evidence>
<comment type="similarity">
    <text evidence="2">Belongs to the SYG1 (TC 2.A.94) family.</text>
</comment>
<evidence type="ECO:0000259" key="9">
    <source>
        <dbReference type="PROSITE" id="PS51382"/>
    </source>
</evidence>
<feature type="compositionally biased region" description="Low complexity" evidence="6">
    <location>
        <begin position="936"/>
        <end position="949"/>
    </location>
</feature>
<evidence type="ECO:0000313" key="10">
    <source>
        <dbReference type="Proteomes" id="UP000515153"/>
    </source>
</evidence>
<feature type="transmembrane region" description="Helical" evidence="7">
    <location>
        <begin position="856"/>
        <end position="878"/>
    </location>
</feature>
<dbReference type="PANTHER" id="PTHR10783">
    <property type="entry name" value="XENOTROPIC AND POLYTROPIC RETROVIRUS RECEPTOR 1-RELATED"/>
    <property type="match status" value="1"/>
</dbReference>
<dbReference type="GO" id="GO:0000822">
    <property type="term" value="F:inositol hexakisphosphate binding"/>
    <property type="evidence" value="ECO:0007669"/>
    <property type="project" value="TreeGrafter"/>
</dbReference>
<feature type="compositionally biased region" description="Basic and acidic residues" evidence="6">
    <location>
        <begin position="1100"/>
        <end position="1115"/>
    </location>
</feature>
<keyword evidence="3 7" id="KW-0812">Transmembrane</keyword>
<evidence type="ECO:0000259" key="8">
    <source>
        <dbReference type="PROSITE" id="PS51380"/>
    </source>
</evidence>
<proteinExistence type="inferred from homology"/>
<organism evidence="10 11">
    <name type="scientific">Pyricularia grisea</name>
    <name type="common">Crabgrass-specific blast fungus</name>
    <name type="synonym">Magnaporthe grisea</name>
    <dbReference type="NCBI Taxonomy" id="148305"/>
    <lineage>
        <taxon>Eukaryota</taxon>
        <taxon>Fungi</taxon>
        <taxon>Dikarya</taxon>
        <taxon>Ascomycota</taxon>
        <taxon>Pezizomycotina</taxon>
        <taxon>Sordariomycetes</taxon>
        <taxon>Sordariomycetidae</taxon>
        <taxon>Magnaporthales</taxon>
        <taxon>Pyriculariaceae</taxon>
        <taxon>Pyricularia</taxon>
    </lineage>
</organism>
<dbReference type="GO" id="GO:0006817">
    <property type="term" value="P:phosphate ion transport"/>
    <property type="evidence" value="ECO:0007669"/>
    <property type="project" value="TreeGrafter"/>
</dbReference>
<feature type="transmembrane region" description="Helical" evidence="7">
    <location>
        <begin position="589"/>
        <end position="610"/>
    </location>
</feature>
<feature type="compositionally biased region" description="Basic and acidic residues" evidence="6">
    <location>
        <begin position="217"/>
        <end position="228"/>
    </location>
</feature>
<dbReference type="RefSeq" id="XP_030988107.1">
    <property type="nucleotide sequence ID" value="XM_031122049.1"/>
</dbReference>
<feature type="region of interest" description="Disordered" evidence="6">
    <location>
        <begin position="1026"/>
        <end position="1121"/>
    </location>
</feature>
<dbReference type="GO" id="GO:0016036">
    <property type="term" value="P:cellular response to phosphate starvation"/>
    <property type="evidence" value="ECO:0007669"/>
    <property type="project" value="TreeGrafter"/>
</dbReference>
<feature type="region of interest" description="Disordered" evidence="6">
    <location>
        <begin position="397"/>
        <end position="429"/>
    </location>
</feature>
<evidence type="ECO:0000256" key="3">
    <source>
        <dbReference type="ARBA" id="ARBA00022692"/>
    </source>
</evidence>
<dbReference type="AlphaFoldDB" id="A0A6P8BM23"/>
<dbReference type="Pfam" id="PF03124">
    <property type="entry name" value="EXS"/>
    <property type="match status" value="1"/>
</dbReference>
<reference evidence="11" key="3">
    <citation type="submission" date="2025-08" db="UniProtKB">
        <authorList>
            <consortium name="RefSeq"/>
        </authorList>
    </citation>
    <scope>IDENTIFICATION</scope>
    <source>
        <strain evidence="11">NI907</strain>
    </source>
</reference>
<feature type="region of interest" description="Disordered" evidence="6">
    <location>
        <begin position="194"/>
        <end position="281"/>
    </location>
</feature>
<feature type="transmembrane region" description="Helical" evidence="7">
    <location>
        <begin position="631"/>
        <end position="651"/>
    </location>
</feature>
<dbReference type="Pfam" id="PF03105">
    <property type="entry name" value="SPX"/>
    <property type="match status" value="1"/>
</dbReference>
<dbReference type="Proteomes" id="UP000515153">
    <property type="component" value="Unplaced"/>
</dbReference>
<feature type="region of interest" description="Disordered" evidence="6">
    <location>
        <begin position="341"/>
        <end position="378"/>
    </location>
</feature>
<evidence type="ECO:0000256" key="6">
    <source>
        <dbReference type="SAM" id="MobiDB-lite"/>
    </source>
</evidence>
<dbReference type="GO" id="GO:0005794">
    <property type="term" value="C:Golgi apparatus"/>
    <property type="evidence" value="ECO:0007669"/>
    <property type="project" value="TreeGrafter"/>
</dbReference>
<dbReference type="GO" id="GO:0005886">
    <property type="term" value="C:plasma membrane"/>
    <property type="evidence" value="ECO:0007669"/>
    <property type="project" value="TreeGrafter"/>
</dbReference>
<keyword evidence="5 7" id="KW-0472">Membrane</keyword>
<evidence type="ECO:0000313" key="11">
    <source>
        <dbReference type="RefSeq" id="XP_030988107.1"/>
    </source>
</evidence>
<evidence type="ECO:0000256" key="5">
    <source>
        <dbReference type="ARBA" id="ARBA00023136"/>
    </source>
</evidence>
<feature type="region of interest" description="Disordered" evidence="6">
    <location>
        <begin position="38"/>
        <end position="118"/>
    </location>
</feature>
<reference evidence="11" key="1">
    <citation type="journal article" date="2019" name="Mol. Biol. Evol.">
        <title>Blast fungal genomes show frequent chromosomal changes, gene gains and losses, and effector gene turnover.</title>
        <authorList>
            <person name="Gomez Luciano L.B."/>
            <person name="Jason Tsai I."/>
            <person name="Chuma I."/>
            <person name="Tosa Y."/>
            <person name="Chen Y.H."/>
            <person name="Li J.Y."/>
            <person name="Li M.Y."/>
            <person name="Jade Lu M.Y."/>
            <person name="Nakayashiki H."/>
            <person name="Li W.H."/>
        </authorList>
    </citation>
    <scope>NUCLEOTIDE SEQUENCE</scope>
    <source>
        <strain evidence="11">NI907</strain>
    </source>
</reference>
<gene>
    <name evidence="11" type="ORF">PgNI_01978</name>
</gene>
<feature type="region of interest" description="Disordered" evidence="6">
    <location>
        <begin position="930"/>
        <end position="1004"/>
    </location>
</feature>
<dbReference type="KEGG" id="pgri:PgNI_01978"/>
<protein>
    <recommendedName>
        <fullName evidence="12">EXS domain-containing protein</fullName>
    </recommendedName>
</protein>
<feature type="transmembrane region" description="Helical" evidence="7">
    <location>
        <begin position="547"/>
        <end position="569"/>
    </location>
</feature>
<dbReference type="OrthoDB" id="9970435at2759"/>
<name>A0A6P8BM23_PYRGI</name>
<dbReference type="PROSITE" id="PS51382">
    <property type="entry name" value="SPX"/>
    <property type="match status" value="1"/>
</dbReference>
<evidence type="ECO:0000256" key="2">
    <source>
        <dbReference type="ARBA" id="ARBA00009665"/>
    </source>
</evidence>
<keyword evidence="10" id="KW-1185">Reference proteome</keyword>
<feature type="transmembrane region" description="Helical" evidence="7">
    <location>
        <begin position="663"/>
        <end position="686"/>
    </location>
</feature>
<feature type="region of interest" description="Disordered" evidence="6">
    <location>
        <begin position="143"/>
        <end position="173"/>
    </location>
</feature>
<accession>A0A6P8BM23</accession>
<reference evidence="11" key="2">
    <citation type="submission" date="2019-10" db="EMBL/GenBank/DDBJ databases">
        <authorList>
            <consortium name="NCBI Genome Project"/>
        </authorList>
    </citation>
    <scope>NUCLEOTIDE SEQUENCE</scope>
    <source>
        <strain evidence="11">NI907</strain>
    </source>
</reference>
<feature type="compositionally biased region" description="Polar residues" evidence="6">
    <location>
        <begin position="253"/>
        <end position="267"/>
    </location>
</feature>
<evidence type="ECO:0000256" key="1">
    <source>
        <dbReference type="ARBA" id="ARBA00004141"/>
    </source>
</evidence>
<evidence type="ECO:0000256" key="4">
    <source>
        <dbReference type="ARBA" id="ARBA00022989"/>
    </source>
</evidence>
<dbReference type="CDD" id="cd14475">
    <property type="entry name" value="SPX_SYG1_like"/>
    <property type="match status" value="1"/>
</dbReference>
<feature type="compositionally biased region" description="Pro residues" evidence="6">
    <location>
        <begin position="156"/>
        <end position="165"/>
    </location>
</feature>
<dbReference type="GeneID" id="41956961"/>
<feature type="domain" description="EXS" evidence="8">
    <location>
        <begin position="744"/>
        <end position="939"/>
    </location>
</feature>
<comment type="subcellular location">
    <subcellularLocation>
        <location evidence="1">Membrane</location>
        <topology evidence="1">Multi-pass membrane protein</topology>
    </subcellularLocation>
</comment>
<feature type="compositionally biased region" description="Basic residues" evidence="6">
    <location>
        <begin position="67"/>
        <end position="76"/>
    </location>
</feature>
<feature type="compositionally biased region" description="Polar residues" evidence="6">
    <location>
        <begin position="91"/>
        <end position="114"/>
    </location>
</feature>
<feature type="transmembrane region" description="Helical" evidence="7">
    <location>
        <begin position="810"/>
        <end position="836"/>
    </location>
</feature>
<dbReference type="InterPro" id="IPR004331">
    <property type="entry name" value="SPX_dom"/>
</dbReference>
<dbReference type="PANTHER" id="PTHR10783:SF103">
    <property type="entry name" value="SOLUTE CARRIER FAMILY 53 MEMBER 1"/>
    <property type="match status" value="1"/>
</dbReference>
<dbReference type="PROSITE" id="PS51380">
    <property type="entry name" value="EXS"/>
    <property type="match status" value="1"/>
</dbReference>
<sequence>MKFAKELQRDLVPEWQQAYLNYKEGKKHIKAVARAINRAKGKGSLTPNLARRSPDDLPPHPTPSFSPRRKQGHHVRSLAARGGPTRGEDGNNGNALSATRSQSTPAPGPSSTKNALAISPAMDIAARKGRDDGRLGETQLLKDSWGSDTHYGSFVPTPPAAPHPDNPLTKSTSYQHNFELPAPAMKIPSRTEDSNKLAPLLSNPFHRSHSMQFPVEGPRRGSAEDSQKSPRQRPASRLASTFGRNAGEDLSAETPSRQRLQHTTSFPTPRGSLTRKKSISPNTAVEQEAIELENNFFFWLDDQLAKVDNFYREKEAEAEKRLVALREQLHVMRSQRLAEIEQMRKRRHAASQDNGDSPTNRRGKHNKGGNNSSDNSWLNQGLMRQLQPAKAKLFEISHPRPGPNSKALQKMAQTPRMKGLQDPSNRDYTRRPVAEDVPYRTAKHKLKLALQEFYRGLELLKSFALLNRTAFRKLNKKYDKAVNAKPPYRYMHERVNEAYFVKSTLLDTHIAAVEDLYARYFERGNHKIAAGKLRNLNRRPADESASAFRSGLLIGVGLVFAIQGGIYGAELLFAEDDTLREHTSYLMQIYGGYFLMLYLFVLFCLDCRLWTKSKINYQFIFEFDPRTQLDWRQLSQFPAFFLLVFGVFIWANFSRFGDEEMYLYFPVILIGLTFVILFFPAPVFYWRSRRWFLYSHWRLLLAGLYPVEFRDFFLGDIYCSLTYAMCNIELFFCLYHNRWNEPTQCNSSHSRLLGFFSALPPIWRFLQCIRRYYDTRNAFPHLVNCGKYTMSIMAAVCLSLYRLENTHTNLALFITFSSINAIYCSFWDIFMDFSLLQPVNNNNFLLRDILGLKKKWPYYTAMVVDPILRFAWIFYAIFTHDTQHNTIVSFLVAFGEVTRRGMWTIFRVENEHCGNVAQYKASRDVPLPYKLEGEESSSGSGADEGLLGEPTTPGKGRSSGVDVERSPAAARLNSVAGAGSRASAAEEGRAGESTAGEVPAGATLRRRLTRADTIVGALSRHLAEAHKQDFEKRRKPPVSPAEDEDEEEMYQNIQRAAVSSDVAVEEEDDTDDMEGGGTFSEDDNREEDGDGQSDGDEDVAEHVDTKVVDNGKDAVRSQIKS</sequence>
<evidence type="ECO:0000256" key="7">
    <source>
        <dbReference type="SAM" id="Phobius"/>
    </source>
</evidence>
<keyword evidence="4 7" id="KW-1133">Transmembrane helix</keyword>
<dbReference type="InterPro" id="IPR004342">
    <property type="entry name" value="EXS_C"/>
</dbReference>
<feature type="compositionally biased region" description="Acidic residues" evidence="6">
    <location>
        <begin position="1063"/>
        <end position="1099"/>
    </location>
</feature>